<reference evidence="8" key="1">
    <citation type="submission" date="2022-01" db="EMBL/GenBank/DDBJ databases">
        <authorList>
            <person name="King R."/>
        </authorList>
    </citation>
    <scope>NUCLEOTIDE SEQUENCE</scope>
</reference>
<evidence type="ECO:0000256" key="5">
    <source>
        <dbReference type="ARBA" id="ARBA00025466"/>
    </source>
</evidence>
<sequence>MRQQLSPLWQQKDELVNLVTKDRDLVCGKFSNKFTNKDAEKKWIAITSKLNSIPGGQKDWKQWRKTWQDIKSRTKTKKASINRYERGTGGGPPIQNITPVEEKVISVISKTAILGETCINESQIEFDFDDDMEAPVETLPIDDAIVLEVNLDDSIELEEKPNEEVPLEKQVTKLGTPRKHPTKTIKRTAAASQLMTSAKATTSLANISEERLAFEKEKFQFKKQKFDFMKSYRERKLVLLERQAEALEALANKSLFETV</sequence>
<evidence type="ECO:0000256" key="1">
    <source>
        <dbReference type="ARBA" id="ARBA00011764"/>
    </source>
</evidence>
<feature type="region of interest" description="Disordered" evidence="6">
    <location>
        <begin position="78"/>
        <end position="97"/>
    </location>
</feature>
<evidence type="ECO:0000256" key="4">
    <source>
        <dbReference type="ARBA" id="ARBA00023163"/>
    </source>
</evidence>
<feature type="domain" description="Myb/SANT-like DNA-binding" evidence="7">
    <location>
        <begin position="10"/>
        <end position="79"/>
    </location>
</feature>
<dbReference type="InterPro" id="IPR028002">
    <property type="entry name" value="Myb_DNA-bind_5"/>
</dbReference>
<keyword evidence="9" id="KW-1185">Reference proteome</keyword>
<evidence type="ECO:0000313" key="8">
    <source>
        <dbReference type="EMBL" id="CAG9769693.1"/>
    </source>
</evidence>
<gene>
    <name evidence="8" type="ORF">CEUTPL_LOCUS10195</name>
</gene>
<evidence type="ECO:0000256" key="3">
    <source>
        <dbReference type="ARBA" id="ARBA00023015"/>
    </source>
</evidence>
<dbReference type="GO" id="GO:0005634">
    <property type="term" value="C:nucleus"/>
    <property type="evidence" value="ECO:0007669"/>
    <property type="project" value="TreeGrafter"/>
</dbReference>
<evidence type="ECO:0000313" key="9">
    <source>
        <dbReference type="Proteomes" id="UP001152799"/>
    </source>
</evidence>
<evidence type="ECO:0000256" key="6">
    <source>
        <dbReference type="SAM" id="MobiDB-lite"/>
    </source>
</evidence>
<name>A0A9N9MQX4_9CUCU</name>
<dbReference type="AlphaFoldDB" id="A0A9N9MQX4"/>
<keyword evidence="4" id="KW-0804">Transcription</keyword>
<dbReference type="EMBL" id="OU892281">
    <property type="protein sequence ID" value="CAG9769693.1"/>
    <property type="molecule type" value="Genomic_DNA"/>
</dbReference>
<comment type="subunit">
    <text evidence="1">Self-associates forming complexes of several hundred monomers.</text>
</comment>
<comment type="function">
    <text evidence="5">Involved in transvection phenomena (= synapsis-dependent gene expression), where the synaptic pairing of chromosomes carrying genes with which zeste interacts influences the expression of these genes. Zeste binds to DNA and stimulates transcription from a nearby promoter.</text>
</comment>
<evidence type="ECO:0000259" key="7">
    <source>
        <dbReference type="Pfam" id="PF13873"/>
    </source>
</evidence>
<dbReference type="PANTHER" id="PTHR23098:SF16">
    <property type="entry name" value="REGULATORY PROTEIN ZESTE"/>
    <property type="match status" value="1"/>
</dbReference>
<keyword evidence="3" id="KW-0805">Transcription regulation</keyword>
<evidence type="ECO:0000256" key="2">
    <source>
        <dbReference type="ARBA" id="ARBA00016807"/>
    </source>
</evidence>
<dbReference type="OrthoDB" id="7543230at2759"/>
<protein>
    <recommendedName>
        <fullName evidence="2">Regulatory protein zeste</fullName>
    </recommendedName>
</protein>
<organism evidence="8 9">
    <name type="scientific">Ceutorhynchus assimilis</name>
    <name type="common">cabbage seed weevil</name>
    <dbReference type="NCBI Taxonomy" id="467358"/>
    <lineage>
        <taxon>Eukaryota</taxon>
        <taxon>Metazoa</taxon>
        <taxon>Ecdysozoa</taxon>
        <taxon>Arthropoda</taxon>
        <taxon>Hexapoda</taxon>
        <taxon>Insecta</taxon>
        <taxon>Pterygota</taxon>
        <taxon>Neoptera</taxon>
        <taxon>Endopterygota</taxon>
        <taxon>Coleoptera</taxon>
        <taxon>Polyphaga</taxon>
        <taxon>Cucujiformia</taxon>
        <taxon>Curculionidae</taxon>
        <taxon>Ceutorhynchinae</taxon>
        <taxon>Ceutorhynchus</taxon>
    </lineage>
</organism>
<dbReference type="PANTHER" id="PTHR23098">
    <property type="entry name" value="AGAP001331-PA-RELATED"/>
    <property type="match status" value="1"/>
</dbReference>
<accession>A0A9N9MQX4</accession>
<dbReference type="Proteomes" id="UP001152799">
    <property type="component" value="Chromosome 5"/>
</dbReference>
<dbReference type="Pfam" id="PF13873">
    <property type="entry name" value="Myb_DNA-bind_5"/>
    <property type="match status" value="1"/>
</dbReference>
<proteinExistence type="predicted"/>